<organism evidence="1 2">
    <name type="scientific">Brachionus calyciflorus</name>
    <dbReference type="NCBI Taxonomy" id="104777"/>
    <lineage>
        <taxon>Eukaryota</taxon>
        <taxon>Metazoa</taxon>
        <taxon>Spiralia</taxon>
        <taxon>Gnathifera</taxon>
        <taxon>Rotifera</taxon>
        <taxon>Eurotatoria</taxon>
        <taxon>Monogononta</taxon>
        <taxon>Pseudotrocha</taxon>
        <taxon>Ploima</taxon>
        <taxon>Brachionidae</taxon>
        <taxon>Brachionus</taxon>
    </lineage>
</organism>
<name>A0A814KCK3_9BILA</name>
<evidence type="ECO:0000313" key="1">
    <source>
        <dbReference type="EMBL" id="CAF1050659.1"/>
    </source>
</evidence>
<comment type="caution">
    <text evidence="1">The sequence shown here is derived from an EMBL/GenBank/DDBJ whole genome shotgun (WGS) entry which is preliminary data.</text>
</comment>
<evidence type="ECO:0000313" key="2">
    <source>
        <dbReference type="Proteomes" id="UP000663879"/>
    </source>
</evidence>
<proteinExistence type="predicted"/>
<sequence length="115" mass="13494">MSKNLHKNYYEDCISDLIISDKLIDLDQLIIDYKTKPGCSSKLNICKLNSDKLKNEYSTFKHIWSNTIKCDCNDENNYYDGKKCLNQNTQTYTLKNSIYLLLQEKILQNENAIQI</sequence>
<keyword evidence="2" id="KW-1185">Reference proteome</keyword>
<reference evidence="1" key="1">
    <citation type="submission" date="2021-02" db="EMBL/GenBank/DDBJ databases">
        <authorList>
            <person name="Nowell W R."/>
        </authorList>
    </citation>
    <scope>NUCLEOTIDE SEQUENCE</scope>
    <source>
        <strain evidence="1">Ploen Becks lab</strain>
    </source>
</reference>
<gene>
    <name evidence="1" type="ORF">OXX778_LOCUS18811</name>
</gene>
<dbReference type="Proteomes" id="UP000663879">
    <property type="component" value="Unassembled WGS sequence"/>
</dbReference>
<accession>A0A814KCK3</accession>
<dbReference type="AlphaFoldDB" id="A0A814KCK3"/>
<protein>
    <submittedName>
        <fullName evidence="1">Uncharacterized protein</fullName>
    </submittedName>
</protein>
<dbReference type="EMBL" id="CAJNOC010005377">
    <property type="protein sequence ID" value="CAF1050659.1"/>
    <property type="molecule type" value="Genomic_DNA"/>
</dbReference>